<proteinExistence type="predicted"/>
<organism evidence="1 2">
    <name type="scientific">Rhodonia placenta</name>
    <dbReference type="NCBI Taxonomy" id="104341"/>
    <lineage>
        <taxon>Eukaryota</taxon>
        <taxon>Fungi</taxon>
        <taxon>Dikarya</taxon>
        <taxon>Basidiomycota</taxon>
        <taxon>Agaricomycotina</taxon>
        <taxon>Agaricomycetes</taxon>
        <taxon>Polyporales</taxon>
        <taxon>Adustoporiaceae</taxon>
        <taxon>Rhodonia</taxon>
    </lineage>
</organism>
<comment type="caution">
    <text evidence="1">The sequence shown here is derived from an EMBL/GenBank/DDBJ whole genome shotgun (WGS) entry which is preliminary data.</text>
</comment>
<accession>A0A8H7TYR2</accession>
<reference evidence="1" key="2">
    <citation type="journal article" name="Front. Microbiol.">
        <title>Degradative Capacity of Two Strains of Rhodonia placenta: From Phenotype to Genotype.</title>
        <authorList>
            <person name="Kolle M."/>
            <person name="Horta M.A.C."/>
            <person name="Nowrousian M."/>
            <person name="Ohm R.A."/>
            <person name="Benz J.P."/>
            <person name="Pilgard A."/>
        </authorList>
    </citation>
    <scope>NUCLEOTIDE SEQUENCE</scope>
    <source>
        <strain evidence="1">FPRL280</strain>
    </source>
</reference>
<name>A0A8H7TYR2_9APHY</name>
<evidence type="ECO:0000313" key="2">
    <source>
        <dbReference type="Proteomes" id="UP000639403"/>
    </source>
</evidence>
<reference evidence="1" key="1">
    <citation type="submission" date="2020-11" db="EMBL/GenBank/DDBJ databases">
        <authorList>
            <person name="Koelle M."/>
            <person name="Horta M.A.C."/>
            <person name="Nowrousian M."/>
            <person name="Ohm R.A."/>
            <person name="Benz P."/>
            <person name="Pilgard A."/>
        </authorList>
    </citation>
    <scope>NUCLEOTIDE SEQUENCE</scope>
    <source>
        <strain evidence="1">FPRL280</strain>
    </source>
</reference>
<dbReference type="AlphaFoldDB" id="A0A8H7TYR2"/>
<sequence length="303" mass="32204">MRTVIWNGAQSHACAAAASRCGDRPRAWARDDAGADTRAAGAWKRRTERISSSPQAGCPACATLCLLDVHVEGLPRSARTAPLPSIARKPGRSWGTVWARASGRRPMLRAGRENCAHADHLELFLSERGIACAMGCFSKNIRRPACAIQAQAQMQCVPALYADHAAYSGAGAQSNNTQPRIPRRSPPALSRVSIWIPAPCARAPTHPIDGDLLQSAACATCAARCGDRSAEGRAWGALSFPWARGRDGGTLGAPRSVICGVRRCWGCGKRQWRGRVPAGSVNGSVRRLQRHGGRGSGGEVYAP</sequence>
<protein>
    <submittedName>
        <fullName evidence="1">Uncharacterized protein</fullName>
    </submittedName>
</protein>
<evidence type="ECO:0000313" key="1">
    <source>
        <dbReference type="EMBL" id="KAF9806837.1"/>
    </source>
</evidence>
<gene>
    <name evidence="1" type="ORF">IEO21_08517</name>
</gene>
<dbReference type="Proteomes" id="UP000639403">
    <property type="component" value="Unassembled WGS sequence"/>
</dbReference>
<dbReference type="EMBL" id="JADOXO010000309">
    <property type="protein sequence ID" value="KAF9806837.1"/>
    <property type="molecule type" value="Genomic_DNA"/>
</dbReference>